<protein>
    <submittedName>
        <fullName evidence="2">Uncharacterized protein</fullName>
    </submittedName>
</protein>
<accession>A0A099P7Z2</accession>
<name>A0A099P7Z2_PICKU</name>
<evidence type="ECO:0000256" key="1">
    <source>
        <dbReference type="SAM" id="MobiDB-lite"/>
    </source>
</evidence>
<dbReference type="HOGENOM" id="CLU_377244_0_0_1"/>
<comment type="caution">
    <text evidence="2">The sequence shown here is derived from an EMBL/GenBank/DDBJ whole genome shotgun (WGS) entry which is preliminary data.</text>
</comment>
<dbReference type="Proteomes" id="UP000029867">
    <property type="component" value="Unassembled WGS sequence"/>
</dbReference>
<dbReference type="VEuPathDB" id="FungiDB:C5L36_0C09090"/>
<organism evidence="2 3">
    <name type="scientific">Pichia kudriavzevii</name>
    <name type="common">Yeast</name>
    <name type="synonym">Issatchenkia orientalis</name>
    <dbReference type="NCBI Taxonomy" id="4909"/>
    <lineage>
        <taxon>Eukaryota</taxon>
        <taxon>Fungi</taxon>
        <taxon>Dikarya</taxon>
        <taxon>Ascomycota</taxon>
        <taxon>Saccharomycotina</taxon>
        <taxon>Pichiomycetes</taxon>
        <taxon>Pichiales</taxon>
        <taxon>Pichiaceae</taxon>
        <taxon>Pichia</taxon>
    </lineage>
</organism>
<gene>
    <name evidence="2" type="ORF">JL09_g574</name>
</gene>
<dbReference type="GO" id="GO:0061982">
    <property type="term" value="P:meiosis I cell cycle process"/>
    <property type="evidence" value="ECO:0007669"/>
    <property type="project" value="UniProtKB-ARBA"/>
</dbReference>
<evidence type="ECO:0000313" key="3">
    <source>
        <dbReference type="Proteomes" id="UP000029867"/>
    </source>
</evidence>
<feature type="compositionally biased region" description="Low complexity" evidence="1">
    <location>
        <begin position="291"/>
        <end position="304"/>
    </location>
</feature>
<sequence length="735" mass="83832">MSSNVIVLDSDEECLSPMIDANKFTGQTFGGGATQVESEDKAQSEDSDHDIFDFLGVQQDSLKSNTNNKKTESSDDIILIDELSQDCDTPKRYSVDTECPELICIDDNDDGNTELNTDSSVMRNQNNLFYFPSSPQYQNAISDDGAVAQDGNDIIVGVPKSSREFLDLSRNSALMHSELQTMTPDVNTQFQDRSPAPFAFNYTKDCDKITQNTFTDSSISILQVPNEKPKSNSKGKCFNSSSSIGSINIPLQKPRKLKTPLILNHDQQKQMNEYAALERSETNTKTYNTQLSSSKPLSSELSESSDSFREIHSSSHVINGNNILKDLQKGKTLQAKDLVKDLARIRNRHSSRDEYTHTAHQKLIAPPPNKSLEDDNFSSDVINSSSEPQSQNHFMSKVNSEVTSYSEERLEFMLDRARRLEPKKLAQVNQKKINKDELIGKITCSFSSQIDEKLKSINSQYADYVSPAHHEVLKEGIIPVIKFKRYVDSLFYEKRKVFIPINGSLVEEEFLILVYYAEELIPLFKEGIMRRHIKYVRHKYPTYRVAVWLMDYDKFVQKLMNQYNKLMKQKVQQELDGTDGNCNSRKKRKSAQSLDELIKPSDLEQTILSYEIKYNFSVQKMKGIKELTEWLKYIAYTLSSKHIDNLERNQDFKNIGKVKSGDKPQDVFIQMLTQFRGITENRARKFVDTTSISDVGNLFRSLKSGEYANVGNVLRSDHNTLIQKVLLSKNENDLL</sequence>
<proteinExistence type="predicted"/>
<dbReference type="EMBL" id="JQFK01000003">
    <property type="protein sequence ID" value="KGK40166.1"/>
    <property type="molecule type" value="Genomic_DNA"/>
</dbReference>
<reference evidence="3" key="1">
    <citation type="journal article" date="2014" name="Microb. Cell Fact.">
        <title>Exploiting Issatchenkia orientalis SD108 for succinic acid production.</title>
        <authorList>
            <person name="Xiao H."/>
            <person name="Shao Z."/>
            <person name="Jiang Y."/>
            <person name="Dole S."/>
            <person name="Zhao H."/>
        </authorList>
    </citation>
    <scope>NUCLEOTIDE SEQUENCE [LARGE SCALE GENOMIC DNA]</scope>
    <source>
        <strain evidence="3">SD108</strain>
    </source>
</reference>
<dbReference type="GO" id="GO:0006310">
    <property type="term" value="P:DNA recombination"/>
    <property type="evidence" value="ECO:0007669"/>
    <property type="project" value="UniProtKB-ARBA"/>
</dbReference>
<dbReference type="GO" id="GO:0003677">
    <property type="term" value="F:DNA binding"/>
    <property type="evidence" value="ECO:0007669"/>
    <property type="project" value="InterPro"/>
</dbReference>
<feature type="region of interest" description="Disordered" evidence="1">
    <location>
        <begin position="281"/>
        <end position="304"/>
    </location>
</feature>
<feature type="region of interest" description="Disordered" evidence="1">
    <location>
        <begin position="26"/>
        <end position="46"/>
    </location>
</feature>
<evidence type="ECO:0000313" key="2">
    <source>
        <dbReference type="EMBL" id="KGK40166.1"/>
    </source>
</evidence>
<dbReference type="AlphaFoldDB" id="A0A099P7Z2"/>
<dbReference type="GO" id="GO:0004518">
    <property type="term" value="F:nuclease activity"/>
    <property type="evidence" value="ECO:0007669"/>
    <property type="project" value="InterPro"/>
</dbReference>